<keyword evidence="1 2" id="KW-0597">Phosphoprotein</keyword>
<dbReference type="OrthoDB" id="5768548at2"/>
<dbReference type="Pfam" id="PF00072">
    <property type="entry name" value="Response_reg"/>
    <property type="match status" value="1"/>
</dbReference>
<gene>
    <name evidence="4" type="ORF">RJ41_07790</name>
</gene>
<dbReference type="SMART" id="SM00448">
    <property type="entry name" value="REC"/>
    <property type="match status" value="1"/>
</dbReference>
<protein>
    <submittedName>
        <fullName evidence="4">RteB, response regulator</fullName>
    </submittedName>
</protein>
<dbReference type="PROSITE" id="PS50110">
    <property type="entry name" value="RESPONSE_REGULATORY"/>
    <property type="match status" value="1"/>
</dbReference>
<feature type="modified residue" description="4-aspartylphosphate" evidence="2">
    <location>
        <position position="56"/>
    </location>
</feature>
<organism evidence="4 5">
    <name type="scientific">Alteromonas marina</name>
    <dbReference type="NCBI Taxonomy" id="203795"/>
    <lineage>
        <taxon>Bacteria</taxon>
        <taxon>Pseudomonadati</taxon>
        <taxon>Pseudomonadota</taxon>
        <taxon>Gammaproteobacteria</taxon>
        <taxon>Alteromonadales</taxon>
        <taxon>Alteromonadaceae</taxon>
        <taxon>Alteromonas/Salinimonas group</taxon>
        <taxon>Alteromonas</taxon>
    </lineage>
</organism>
<dbReference type="PANTHER" id="PTHR44591">
    <property type="entry name" value="STRESS RESPONSE REGULATOR PROTEIN 1"/>
    <property type="match status" value="1"/>
</dbReference>
<dbReference type="SUPFAM" id="SSF52172">
    <property type="entry name" value="CheY-like"/>
    <property type="match status" value="1"/>
</dbReference>
<evidence type="ECO:0000256" key="2">
    <source>
        <dbReference type="PROSITE-ProRule" id="PRU00169"/>
    </source>
</evidence>
<proteinExistence type="predicted"/>
<evidence type="ECO:0000256" key="1">
    <source>
        <dbReference type="ARBA" id="ARBA00022553"/>
    </source>
</evidence>
<evidence type="ECO:0000313" key="4">
    <source>
        <dbReference type="EMBL" id="KHT54411.1"/>
    </source>
</evidence>
<sequence>MFSVAVVEDDPITLDLITDALETRLDATVYPFTRSKFARDFLLQQSSESISLIISDQIMPDYDGLSLLKTCQSSGLNVPFLLITADPSKELVIEARKLQVTGFLAKPLNMEELVQKSKEVVSKAS</sequence>
<evidence type="ECO:0000313" key="5">
    <source>
        <dbReference type="Proteomes" id="UP000031197"/>
    </source>
</evidence>
<dbReference type="Gene3D" id="3.40.50.2300">
    <property type="match status" value="1"/>
</dbReference>
<dbReference type="PANTHER" id="PTHR44591:SF25">
    <property type="entry name" value="CHEMOTAXIS TWO-COMPONENT RESPONSE REGULATOR"/>
    <property type="match status" value="1"/>
</dbReference>
<keyword evidence="5" id="KW-1185">Reference proteome</keyword>
<name>A0A0B3XXR9_9ALTE</name>
<feature type="domain" description="Response regulatory" evidence="3">
    <location>
        <begin position="3"/>
        <end position="121"/>
    </location>
</feature>
<dbReference type="AlphaFoldDB" id="A0A0B3XXR9"/>
<dbReference type="Proteomes" id="UP000031197">
    <property type="component" value="Unassembled WGS sequence"/>
</dbReference>
<dbReference type="GO" id="GO:0000160">
    <property type="term" value="P:phosphorelay signal transduction system"/>
    <property type="evidence" value="ECO:0007669"/>
    <property type="project" value="InterPro"/>
</dbReference>
<dbReference type="RefSeq" id="WP_039218993.1">
    <property type="nucleotide sequence ID" value="NZ_JWLW01000012.1"/>
</dbReference>
<accession>A0A0B3XXR9</accession>
<comment type="caution">
    <text evidence="4">The sequence shown here is derived from an EMBL/GenBank/DDBJ whole genome shotgun (WGS) entry which is preliminary data.</text>
</comment>
<dbReference type="InterPro" id="IPR001789">
    <property type="entry name" value="Sig_transdc_resp-reg_receiver"/>
</dbReference>
<evidence type="ECO:0000259" key="3">
    <source>
        <dbReference type="PROSITE" id="PS50110"/>
    </source>
</evidence>
<reference evidence="4 5" key="1">
    <citation type="submission" date="2014-12" db="EMBL/GenBank/DDBJ databases">
        <title>Genome sequencing of Alteromonas marina AD001.</title>
        <authorList>
            <person name="Adrian T.G.S."/>
            <person name="Chan K.G."/>
        </authorList>
    </citation>
    <scope>NUCLEOTIDE SEQUENCE [LARGE SCALE GENOMIC DNA]</scope>
    <source>
        <strain evidence="4 5">AD001</strain>
    </source>
</reference>
<dbReference type="InterPro" id="IPR050595">
    <property type="entry name" value="Bact_response_regulator"/>
</dbReference>
<dbReference type="EMBL" id="JWLW01000012">
    <property type="protein sequence ID" value="KHT54411.1"/>
    <property type="molecule type" value="Genomic_DNA"/>
</dbReference>
<dbReference type="InterPro" id="IPR011006">
    <property type="entry name" value="CheY-like_superfamily"/>
</dbReference>